<evidence type="ECO:0000256" key="2">
    <source>
        <dbReference type="ARBA" id="ARBA00023172"/>
    </source>
</evidence>
<dbReference type="CDD" id="cd03768">
    <property type="entry name" value="SR_ResInv"/>
    <property type="match status" value="1"/>
</dbReference>
<dbReference type="AlphaFoldDB" id="A0A075FZL4"/>
<dbReference type="Gene3D" id="3.40.50.1390">
    <property type="entry name" value="Resolvase, N-terminal catalytic domain"/>
    <property type="match status" value="1"/>
</dbReference>
<dbReference type="SUPFAM" id="SSF53041">
    <property type="entry name" value="Resolvase-like"/>
    <property type="match status" value="1"/>
</dbReference>
<protein>
    <submittedName>
        <fullName evidence="4">Resolvase domain-containing protein (SpoIVCA)</fullName>
    </submittedName>
</protein>
<dbReference type="InterPro" id="IPR006119">
    <property type="entry name" value="Resolv_N"/>
</dbReference>
<dbReference type="EMBL" id="KF900502">
    <property type="protein sequence ID" value="AIE97235.1"/>
    <property type="molecule type" value="Genomic_DNA"/>
</dbReference>
<dbReference type="InterPro" id="IPR036162">
    <property type="entry name" value="Resolvase-like_N_sf"/>
</dbReference>
<dbReference type="PANTHER" id="PTHR30461">
    <property type="entry name" value="DNA-INVERTASE FROM LAMBDOID PROPHAGE"/>
    <property type="match status" value="1"/>
</dbReference>
<accession>A0A075FZL4</accession>
<proteinExistence type="predicted"/>
<dbReference type="InterPro" id="IPR050639">
    <property type="entry name" value="SSR_resolvase"/>
</dbReference>
<evidence type="ECO:0000256" key="1">
    <source>
        <dbReference type="ARBA" id="ARBA00023125"/>
    </source>
</evidence>
<evidence type="ECO:0000259" key="3">
    <source>
        <dbReference type="PROSITE" id="PS51736"/>
    </source>
</evidence>
<dbReference type="GO" id="GO:0000150">
    <property type="term" value="F:DNA strand exchange activity"/>
    <property type="evidence" value="ECO:0007669"/>
    <property type="project" value="InterPro"/>
</dbReference>
<keyword evidence="2" id="KW-0233">DNA recombination</keyword>
<evidence type="ECO:0000313" key="4">
    <source>
        <dbReference type="EMBL" id="AIE97235.1"/>
    </source>
</evidence>
<name>A0A075FZL4_9EURY</name>
<sequence length="182" mass="21029">MYENNQTEEGQPKKAMAYTRVSTGRQVDEGVSLDAQKQRILDYAKFKGFELDEDDIFVEKGVSASVNLWDRPEGRRMGERLRDGGPKHIITLKLDRMFRNVLDTLNTIDEFNRYGVTLHVIEYLGQTLDTDTAFGKMILNFSSLLAQLERDQASERTRFAMSRLKETNQRFTDSIYGWDLDG</sequence>
<keyword evidence="1" id="KW-0238">DNA-binding</keyword>
<dbReference type="SMART" id="SM00857">
    <property type="entry name" value="Resolvase"/>
    <property type="match status" value="1"/>
</dbReference>
<reference evidence="4" key="1">
    <citation type="journal article" date="2014" name="Genome Biol. Evol.">
        <title>Pangenome evidence for extensive interdomain horizontal transfer affecting lineage core and shell genes in uncultured planktonic thaumarchaeota and euryarchaeota.</title>
        <authorList>
            <person name="Deschamps P."/>
            <person name="Zivanovic Y."/>
            <person name="Moreira D."/>
            <person name="Rodriguez-Valera F."/>
            <person name="Lopez-Garcia P."/>
        </authorList>
    </citation>
    <scope>NUCLEOTIDE SEQUENCE</scope>
</reference>
<feature type="domain" description="Resolvase/invertase-type recombinase catalytic" evidence="3">
    <location>
        <begin position="14"/>
        <end position="168"/>
    </location>
</feature>
<dbReference type="GO" id="GO:0003677">
    <property type="term" value="F:DNA binding"/>
    <property type="evidence" value="ECO:0007669"/>
    <property type="project" value="UniProtKB-KW"/>
</dbReference>
<dbReference type="PROSITE" id="PS51736">
    <property type="entry name" value="RECOMBINASES_3"/>
    <property type="match status" value="1"/>
</dbReference>
<dbReference type="PANTHER" id="PTHR30461:SF2">
    <property type="entry name" value="SERINE RECOMBINASE PINE-RELATED"/>
    <property type="match status" value="1"/>
</dbReference>
<gene>
    <name evidence="4" type="primary">spoIVCA</name>
</gene>
<organism evidence="4">
    <name type="scientific">uncultured marine group II/III euryarchaeote AD1000_96_B04</name>
    <dbReference type="NCBI Taxonomy" id="1457829"/>
    <lineage>
        <taxon>Archaea</taxon>
        <taxon>Methanobacteriati</taxon>
        <taxon>Methanobacteriota</taxon>
        <taxon>environmental samples</taxon>
    </lineage>
</organism>
<dbReference type="Pfam" id="PF00239">
    <property type="entry name" value="Resolvase"/>
    <property type="match status" value="1"/>
</dbReference>